<feature type="compositionally biased region" description="Basic and acidic residues" evidence="1">
    <location>
        <begin position="80"/>
        <end position="100"/>
    </location>
</feature>
<feature type="region of interest" description="Disordered" evidence="1">
    <location>
        <begin position="80"/>
        <end position="210"/>
    </location>
</feature>
<dbReference type="EMBL" id="FN653109">
    <property type="protein sequence ID" value="CBY12181.1"/>
    <property type="molecule type" value="Genomic_DNA"/>
</dbReference>
<keyword evidence="3" id="KW-1185">Reference proteome</keyword>
<feature type="compositionally biased region" description="Low complexity" evidence="1">
    <location>
        <begin position="101"/>
        <end position="110"/>
    </location>
</feature>
<dbReference type="InParanoid" id="E4XQU5"/>
<feature type="compositionally biased region" description="Polar residues" evidence="1">
    <location>
        <begin position="130"/>
        <end position="146"/>
    </location>
</feature>
<gene>
    <name evidence="2" type="ORF">GSOID_T00018055001</name>
</gene>
<evidence type="ECO:0000313" key="2">
    <source>
        <dbReference type="EMBL" id="CBY12181.1"/>
    </source>
</evidence>
<feature type="region of interest" description="Disordered" evidence="1">
    <location>
        <begin position="7"/>
        <end position="29"/>
    </location>
</feature>
<feature type="compositionally biased region" description="Low complexity" evidence="1">
    <location>
        <begin position="156"/>
        <end position="210"/>
    </location>
</feature>
<accession>E4XQU5</accession>
<evidence type="ECO:0000313" key="3">
    <source>
        <dbReference type="Proteomes" id="UP000001307"/>
    </source>
</evidence>
<dbReference type="Proteomes" id="UP000001307">
    <property type="component" value="Unassembled WGS sequence"/>
</dbReference>
<proteinExistence type="predicted"/>
<organism evidence="2">
    <name type="scientific">Oikopleura dioica</name>
    <name type="common">Tunicate</name>
    <dbReference type="NCBI Taxonomy" id="34765"/>
    <lineage>
        <taxon>Eukaryota</taxon>
        <taxon>Metazoa</taxon>
        <taxon>Chordata</taxon>
        <taxon>Tunicata</taxon>
        <taxon>Appendicularia</taxon>
        <taxon>Copelata</taxon>
        <taxon>Oikopleuridae</taxon>
        <taxon>Oikopleura</taxon>
    </lineage>
</organism>
<reference evidence="2" key="1">
    <citation type="journal article" date="2010" name="Science">
        <title>Plasticity of animal genome architecture unmasked by rapid evolution of a pelagic tunicate.</title>
        <authorList>
            <person name="Denoeud F."/>
            <person name="Henriet S."/>
            <person name="Mungpakdee S."/>
            <person name="Aury J.M."/>
            <person name="Da Silva C."/>
            <person name="Brinkmann H."/>
            <person name="Mikhaleva J."/>
            <person name="Olsen L.C."/>
            <person name="Jubin C."/>
            <person name="Canestro C."/>
            <person name="Bouquet J.M."/>
            <person name="Danks G."/>
            <person name="Poulain J."/>
            <person name="Campsteijn C."/>
            <person name="Adamski M."/>
            <person name="Cross I."/>
            <person name="Yadetie F."/>
            <person name="Muffato M."/>
            <person name="Louis A."/>
            <person name="Butcher S."/>
            <person name="Tsagkogeorga G."/>
            <person name="Konrad A."/>
            <person name="Singh S."/>
            <person name="Jensen M.F."/>
            <person name="Cong E.H."/>
            <person name="Eikeseth-Otteraa H."/>
            <person name="Noel B."/>
            <person name="Anthouard V."/>
            <person name="Porcel B.M."/>
            <person name="Kachouri-Lafond R."/>
            <person name="Nishino A."/>
            <person name="Ugolini M."/>
            <person name="Chourrout P."/>
            <person name="Nishida H."/>
            <person name="Aasland R."/>
            <person name="Huzurbazar S."/>
            <person name="Westhof E."/>
            <person name="Delsuc F."/>
            <person name="Lehrach H."/>
            <person name="Reinhardt R."/>
            <person name="Weissenbach J."/>
            <person name="Roy S.W."/>
            <person name="Artiguenave F."/>
            <person name="Postlethwait J.H."/>
            <person name="Manak J.R."/>
            <person name="Thompson E.M."/>
            <person name="Jaillon O."/>
            <person name="Du Pasquier L."/>
            <person name="Boudinot P."/>
            <person name="Liberles D.A."/>
            <person name="Volff J.N."/>
            <person name="Philippe H."/>
            <person name="Lenhard B."/>
            <person name="Roest Crollius H."/>
            <person name="Wincker P."/>
            <person name="Chourrout D."/>
        </authorList>
    </citation>
    <scope>NUCLEOTIDE SEQUENCE [LARGE SCALE GENOMIC DNA]</scope>
</reference>
<evidence type="ECO:0000256" key="1">
    <source>
        <dbReference type="SAM" id="MobiDB-lite"/>
    </source>
</evidence>
<sequence>MIEKLLKISNPLASSNHGNSPPKIDDSKNVKTTKISTLISSMSLKPVKKRTVIAIPLKPVKPKLEEKSKTEVNKDIKISETTKQEKDETKILQKDEKSDNSDSLLDNNSDSKSENTISTDNSPSLPIKSSVISVNERQLPVTTVSQPKRIEVKPPTKSSSQDLSSSGSFESSSNEDSTISTSSSPSSPQKSTTLTRAHASSGYGSEGYVSENSAKSIETAKITPIVAKVIPRPAAKTAIQLNKTHVIPSVEKQMSFLAAKPFIEKKLEPKFVDIRDEKSHCARCHKSFNPNSSSNAEMRCLLPHPTNMVVALGRDANGTNFVCLCCRTEFKLPKMTFYEAGVNSMLTGYCFVGQHTSNLKSIDYQDKGGAALSCEEAGCIEFFV</sequence>
<dbReference type="AlphaFoldDB" id="E4XQU5"/>
<protein>
    <submittedName>
        <fullName evidence="2">Uncharacterized protein</fullName>
    </submittedName>
</protein>
<dbReference type="OrthoDB" id="10071807at2759"/>
<name>E4XQU5_OIKDI</name>